<dbReference type="AlphaFoldDB" id="A0A8H7PHD9"/>
<keyword evidence="3" id="KW-0560">Oxidoreductase</keyword>
<dbReference type="SUPFAM" id="SSF51905">
    <property type="entry name" value="FAD/NAD(P)-binding domain"/>
    <property type="match status" value="1"/>
</dbReference>
<evidence type="ECO:0000313" key="6">
    <source>
        <dbReference type="EMBL" id="KAG2173644.1"/>
    </source>
</evidence>
<dbReference type="Gene3D" id="3.50.50.60">
    <property type="entry name" value="FAD/NAD(P)-binding domain"/>
    <property type="match status" value="1"/>
</dbReference>
<evidence type="ECO:0000256" key="4">
    <source>
        <dbReference type="ARBA" id="ARBA00023033"/>
    </source>
</evidence>
<gene>
    <name evidence="6" type="ORF">INT43_005062</name>
</gene>
<name>A0A8H7PHD9_MORIS</name>
<sequence>MNGDEVIWTTTNLEKTPSPWNNYGKVILIGDSAHSMSMARGEASNHAIRDAAELCEYLMAVNSGKLTAVQALSDYEKAMIKRGASAAKASRDAIFSRHAPGKFYSNFVMRVASTLFQTYLNVNTWINSFWTR</sequence>
<evidence type="ECO:0000256" key="2">
    <source>
        <dbReference type="ARBA" id="ARBA00022827"/>
    </source>
</evidence>
<evidence type="ECO:0000256" key="3">
    <source>
        <dbReference type="ARBA" id="ARBA00023002"/>
    </source>
</evidence>
<keyword evidence="7" id="KW-1185">Reference proteome</keyword>
<dbReference type="InterPro" id="IPR036188">
    <property type="entry name" value="FAD/NAD-bd_sf"/>
</dbReference>
<dbReference type="GO" id="GO:0071949">
    <property type="term" value="F:FAD binding"/>
    <property type="evidence" value="ECO:0007669"/>
    <property type="project" value="InterPro"/>
</dbReference>
<dbReference type="OrthoDB" id="47494at2759"/>
<dbReference type="EMBL" id="JAEPQZ010000014">
    <property type="protein sequence ID" value="KAG2173644.1"/>
    <property type="molecule type" value="Genomic_DNA"/>
</dbReference>
<reference evidence="6" key="1">
    <citation type="submission" date="2020-12" db="EMBL/GenBank/DDBJ databases">
        <title>Metabolic potential, ecology and presence of endohyphal bacteria is reflected in genomic diversity of Mucoromycotina.</title>
        <authorList>
            <person name="Muszewska A."/>
            <person name="Okrasinska A."/>
            <person name="Steczkiewicz K."/>
            <person name="Drgas O."/>
            <person name="Orlowska M."/>
            <person name="Perlinska-Lenart U."/>
            <person name="Aleksandrzak-Piekarczyk T."/>
            <person name="Szatraj K."/>
            <person name="Zielenkiewicz U."/>
            <person name="Pilsyk S."/>
            <person name="Malc E."/>
            <person name="Mieczkowski P."/>
            <person name="Kruszewska J.S."/>
            <person name="Biernat P."/>
            <person name="Pawlowska J."/>
        </authorList>
    </citation>
    <scope>NUCLEOTIDE SEQUENCE</scope>
    <source>
        <strain evidence="6">WA0000067209</strain>
    </source>
</reference>
<organism evidence="6 7">
    <name type="scientific">Mortierella isabellina</name>
    <name type="common">Filamentous fungus</name>
    <name type="synonym">Umbelopsis isabellina</name>
    <dbReference type="NCBI Taxonomy" id="91625"/>
    <lineage>
        <taxon>Eukaryota</taxon>
        <taxon>Fungi</taxon>
        <taxon>Fungi incertae sedis</taxon>
        <taxon>Mucoromycota</taxon>
        <taxon>Mucoromycotina</taxon>
        <taxon>Umbelopsidomycetes</taxon>
        <taxon>Umbelopsidales</taxon>
        <taxon>Umbelopsidaceae</taxon>
        <taxon>Umbelopsis</taxon>
    </lineage>
</organism>
<dbReference type="InterPro" id="IPR002938">
    <property type="entry name" value="FAD-bd"/>
</dbReference>
<comment type="caution">
    <text evidence="6">The sequence shown here is derived from an EMBL/GenBank/DDBJ whole genome shotgun (WGS) entry which is preliminary data.</text>
</comment>
<protein>
    <recommendedName>
        <fullName evidence="5">FAD-binding domain-containing protein</fullName>
    </recommendedName>
</protein>
<dbReference type="Proteomes" id="UP000654370">
    <property type="component" value="Unassembled WGS sequence"/>
</dbReference>
<evidence type="ECO:0000259" key="5">
    <source>
        <dbReference type="Pfam" id="PF01494"/>
    </source>
</evidence>
<feature type="domain" description="FAD-binding" evidence="5">
    <location>
        <begin position="22"/>
        <end position="78"/>
    </location>
</feature>
<dbReference type="GO" id="GO:0004497">
    <property type="term" value="F:monooxygenase activity"/>
    <property type="evidence" value="ECO:0007669"/>
    <property type="project" value="UniProtKB-KW"/>
</dbReference>
<keyword evidence="4" id="KW-0503">Monooxygenase</keyword>
<keyword evidence="1" id="KW-0285">Flavoprotein</keyword>
<dbReference type="Pfam" id="PF01494">
    <property type="entry name" value="FAD_binding_3"/>
    <property type="match status" value="1"/>
</dbReference>
<evidence type="ECO:0000256" key="1">
    <source>
        <dbReference type="ARBA" id="ARBA00022630"/>
    </source>
</evidence>
<proteinExistence type="predicted"/>
<keyword evidence="2" id="KW-0274">FAD</keyword>
<accession>A0A8H7PHD9</accession>
<dbReference type="PANTHER" id="PTHR47178:SF1">
    <property type="entry name" value="FAD-BINDING DOMAIN-CONTAINING PROTEIN-RELATED"/>
    <property type="match status" value="1"/>
</dbReference>
<evidence type="ECO:0000313" key="7">
    <source>
        <dbReference type="Proteomes" id="UP000654370"/>
    </source>
</evidence>
<dbReference type="PANTHER" id="PTHR47178">
    <property type="entry name" value="MONOOXYGENASE, FAD-BINDING"/>
    <property type="match status" value="1"/>
</dbReference>